<feature type="coiled-coil region" evidence="1">
    <location>
        <begin position="42"/>
        <end position="76"/>
    </location>
</feature>
<evidence type="ECO:0000313" key="2">
    <source>
        <dbReference type="EMBL" id="RSL83105.1"/>
    </source>
</evidence>
<name>A0A428S024_9HYPO</name>
<evidence type="ECO:0000313" key="3">
    <source>
        <dbReference type="Proteomes" id="UP000288429"/>
    </source>
</evidence>
<organism evidence="2 3">
    <name type="scientific">Fusarium ambrosium</name>
    <dbReference type="NCBI Taxonomy" id="131363"/>
    <lineage>
        <taxon>Eukaryota</taxon>
        <taxon>Fungi</taxon>
        <taxon>Dikarya</taxon>
        <taxon>Ascomycota</taxon>
        <taxon>Pezizomycotina</taxon>
        <taxon>Sordariomycetes</taxon>
        <taxon>Hypocreomycetidae</taxon>
        <taxon>Hypocreales</taxon>
        <taxon>Nectriaceae</taxon>
        <taxon>Fusarium</taxon>
        <taxon>Fusarium solani species complex</taxon>
    </lineage>
</organism>
<keyword evidence="1" id="KW-0175">Coiled coil</keyword>
<dbReference type="AlphaFoldDB" id="A0A428S024"/>
<proteinExistence type="predicted"/>
<gene>
    <name evidence="2" type="ORF">CDV31_016873</name>
</gene>
<keyword evidence="3" id="KW-1185">Reference proteome</keyword>
<protein>
    <submittedName>
        <fullName evidence="2">Uncharacterized protein</fullName>
    </submittedName>
</protein>
<reference evidence="2 3" key="1">
    <citation type="submission" date="2017-06" db="EMBL/GenBank/DDBJ databases">
        <title>Cmopartive genomic analysis of Ambrosia Fusariam Clade fungi.</title>
        <authorList>
            <person name="Stajich J.E."/>
            <person name="Carrillo J."/>
            <person name="Kijimoto T."/>
            <person name="Eskalen A."/>
            <person name="O'Donnell K."/>
            <person name="Kasson M."/>
        </authorList>
    </citation>
    <scope>NUCLEOTIDE SEQUENCE [LARGE SCALE GENOMIC DNA]</scope>
    <source>
        <strain evidence="2 3">NRRL 20438</strain>
    </source>
</reference>
<evidence type="ECO:0000256" key="1">
    <source>
        <dbReference type="SAM" id="Coils"/>
    </source>
</evidence>
<dbReference type="Proteomes" id="UP000288429">
    <property type="component" value="Unassembled WGS sequence"/>
</dbReference>
<dbReference type="EMBL" id="NIZV01000667">
    <property type="protein sequence ID" value="RSL83105.1"/>
    <property type="molecule type" value="Genomic_DNA"/>
</dbReference>
<comment type="caution">
    <text evidence="2">The sequence shown here is derived from an EMBL/GenBank/DDBJ whole genome shotgun (WGS) entry which is preliminary data.</text>
</comment>
<accession>A0A428S024</accession>
<sequence>MDQSSFHGCNQALGEVMHLRQSFRTFTDSVKDHFGLFPRKDIVALGRCLEEEEESLHQLEQELRSLSEAALAAQRHELLSNWLAPISQTHTANMGDDKEVKRVMESFSWMATTVLRGYSDRVQSQGVSRINKEEIERRRSEVTKSLGLKRKTVTELRQQVALEAIRGELVGEMRHVLGTMEQ</sequence>